<gene>
    <name evidence="2" type="ORF">M6B38_123385</name>
</gene>
<evidence type="ECO:0000313" key="2">
    <source>
        <dbReference type="EMBL" id="KAJ6835006.1"/>
    </source>
</evidence>
<sequence>MDSSSRSAELGIELLNQSSIKLQDVEILYGVLFWLVRNCGLLLVEKIKTSQKTMKQMLKP</sequence>
<organism evidence="2 3">
    <name type="scientific">Iris pallida</name>
    <name type="common">Sweet iris</name>
    <dbReference type="NCBI Taxonomy" id="29817"/>
    <lineage>
        <taxon>Eukaryota</taxon>
        <taxon>Viridiplantae</taxon>
        <taxon>Streptophyta</taxon>
        <taxon>Embryophyta</taxon>
        <taxon>Tracheophyta</taxon>
        <taxon>Spermatophyta</taxon>
        <taxon>Magnoliopsida</taxon>
        <taxon>Liliopsida</taxon>
        <taxon>Asparagales</taxon>
        <taxon>Iridaceae</taxon>
        <taxon>Iridoideae</taxon>
        <taxon>Irideae</taxon>
        <taxon>Iris</taxon>
    </lineage>
</organism>
<proteinExistence type="predicted"/>
<protein>
    <submittedName>
        <fullName evidence="2">Uncharacterized protein</fullName>
    </submittedName>
</protein>
<feature type="transmembrane region" description="Helical" evidence="1">
    <location>
        <begin position="27"/>
        <end position="44"/>
    </location>
</feature>
<reference evidence="2" key="1">
    <citation type="journal article" date="2023" name="GigaByte">
        <title>Genome assembly of the bearded iris, Iris pallida Lam.</title>
        <authorList>
            <person name="Bruccoleri R.E."/>
            <person name="Oakeley E.J."/>
            <person name="Faust A.M.E."/>
            <person name="Altorfer M."/>
            <person name="Dessus-Babus S."/>
            <person name="Burckhardt D."/>
            <person name="Oertli M."/>
            <person name="Naumann U."/>
            <person name="Petersen F."/>
            <person name="Wong J."/>
        </authorList>
    </citation>
    <scope>NUCLEOTIDE SEQUENCE</scope>
    <source>
        <strain evidence="2">GSM-AAB239-AS_SAM_17_03QT</strain>
    </source>
</reference>
<reference evidence="2" key="2">
    <citation type="submission" date="2023-04" db="EMBL/GenBank/DDBJ databases">
        <authorList>
            <person name="Bruccoleri R.E."/>
            <person name="Oakeley E.J."/>
            <person name="Faust A.-M."/>
            <person name="Dessus-Babus S."/>
            <person name="Altorfer M."/>
            <person name="Burckhardt D."/>
            <person name="Oertli M."/>
            <person name="Naumann U."/>
            <person name="Petersen F."/>
            <person name="Wong J."/>
        </authorList>
    </citation>
    <scope>NUCLEOTIDE SEQUENCE</scope>
    <source>
        <strain evidence="2">GSM-AAB239-AS_SAM_17_03QT</strain>
        <tissue evidence="2">Leaf</tissue>
    </source>
</reference>
<dbReference type="AlphaFoldDB" id="A0AAX6H213"/>
<name>A0AAX6H213_IRIPA</name>
<evidence type="ECO:0000256" key="1">
    <source>
        <dbReference type="SAM" id="Phobius"/>
    </source>
</evidence>
<comment type="caution">
    <text evidence="2">The sequence shown here is derived from an EMBL/GenBank/DDBJ whole genome shotgun (WGS) entry which is preliminary data.</text>
</comment>
<accession>A0AAX6H213</accession>
<evidence type="ECO:0000313" key="3">
    <source>
        <dbReference type="Proteomes" id="UP001140949"/>
    </source>
</evidence>
<dbReference type="EMBL" id="JANAVB010013598">
    <property type="protein sequence ID" value="KAJ6835006.1"/>
    <property type="molecule type" value="Genomic_DNA"/>
</dbReference>
<keyword evidence="1" id="KW-1133">Transmembrane helix</keyword>
<keyword evidence="3" id="KW-1185">Reference proteome</keyword>
<keyword evidence="1" id="KW-0472">Membrane</keyword>
<dbReference type="Proteomes" id="UP001140949">
    <property type="component" value="Unassembled WGS sequence"/>
</dbReference>
<keyword evidence="1" id="KW-0812">Transmembrane</keyword>